<dbReference type="PANTHER" id="PTHR38795">
    <property type="entry name" value="DUF6604 DOMAIN-CONTAINING PROTEIN"/>
    <property type="match status" value="1"/>
</dbReference>
<organism evidence="3 4">
    <name type="scientific">Lophium mytilinum</name>
    <dbReference type="NCBI Taxonomy" id="390894"/>
    <lineage>
        <taxon>Eukaryota</taxon>
        <taxon>Fungi</taxon>
        <taxon>Dikarya</taxon>
        <taxon>Ascomycota</taxon>
        <taxon>Pezizomycotina</taxon>
        <taxon>Dothideomycetes</taxon>
        <taxon>Pleosporomycetidae</taxon>
        <taxon>Mytilinidiales</taxon>
        <taxon>Mytilinidiaceae</taxon>
        <taxon>Lophium</taxon>
    </lineage>
</organism>
<dbReference type="InterPro" id="IPR046539">
    <property type="entry name" value="DUF6604"/>
</dbReference>
<evidence type="ECO:0000313" key="4">
    <source>
        <dbReference type="Proteomes" id="UP000799750"/>
    </source>
</evidence>
<proteinExistence type="predicted"/>
<feature type="domain" description="DUF6604" evidence="2">
    <location>
        <begin position="10"/>
        <end position="286"/>
    </location>
</feature>
<accession>A0A6A6R0Z0</accession>
<dbReference type="AlphaFoldDB" id="A0A6A6R0Z0"/>
<dbReference type="OrthoDB" id="3945475at2759"/>
<protein>
    <recommendedName>
        <fullName evidence="2">DUF6604 domain-containing protein</fullName>
    </recommendedName>
</protein>
<evidence type="ECO:0000259" key="2">
    <source>
        <dbReference type="Pfam" id="PF20253"/>
    </source>
</evidence>
<dbReference type="Proteomes" id="UP000799750">
    <property type="component" value="Unassembled WGS sequence"/>
</dbReference>
<sequence length="896" mass="101281">MASQVTSYERYKADTNLFTTWLGTTAKTCGWKPSSKLTATTNTPTTEKEAAKGPRLKGKARKLAKEEAQGSSASMNKVAPKESRPIQKYIITTEELLEQVDVVSTSRSSMMPDAIRKALSGAIKARQRCAAWFEKTNSATRESLDGHQYFIGVLQRALNKLGVTTPLPKSVPGLDAANEGEEDLTFMLNAFEALEVEDITEEETLKSLQSEAANESKTLNDSYEVKVDDNAEIAFKIFSLFEDIHRIRTELRQVWTQFRDGQIQLLQASVLTTAALEIVDQAEKEVYQAYATTNKATPNTYKDLAGLIYATEALTRGQDSDFMPEPTEIKFVKLEDVHKLRDLYDSDDDDTDLPPTRSLEIPPFDEFVLLPTGRTLLRLAQYKDFVATTGWPYPIPGMQLNYVRRPELLDDPRIQKFMKQDEFLCQVFLDMTLEEGIRRPGKKVRREINSLAPHLALEYDDPFHSIMRQVWSEGTVTTRMVFAAQVLWDMSEICYSAPSPLDIMKAASGQVQDSFKFFVDSSGTLDTEDVRWLSKDQGLIMKIYGRMSFNLVQPPVSMLKAMAMKGLTTQPKMGHSFPSEMFNNPGRIAKWEGNAKKIKADQMTEPNKDASFLLKANPLYAGTLLLDVAAMVEEAGVALANHHLSIFCVAHLYNALRRFGLLDVNWPDLERIIELHKGAIFANDIPSISNEMVARFSYRTGLSTPNSRRFETKKPWKFQTTPATQALRGFFGTKEPMSRLMDNLRTQAESHELKIDDPVLERSDLPKTGRSSKTLTLTPRHALVEMGRYIGAILPDIELDYVTLTRTCNKLLRQLRSRIRSEFGIDYPTIREYPGDSNDHSVMLVVLGILTEANDVSKKRSKRKKTKNEEPHDMWKNAPQLILARDMLKKCVEPVN</sequence>
<keyword evidence="4" id="KW-1185">Reference proteome</keyword>
<reference evidence="3" key="1">
    <citation type="journal article" date="2020" name="Stud. Mycol.">
        <title>101 Dothideomycetes genomes: a test case for predicting lifestyles and emergence of pathogens.</title>
        <authorList>
            <person name="Haridas S."/>
            <person name="Albert R."/>
            <person name="Binder M."/>
            <person name="Bloem J."/>
            <person name="Labutti K."/>
            <person name="Salamov A."/>
            <person name="Andreopoulos B."/>
            <person name="Baker S."/>
            <person name="Barry K."/>
            <person name="Bills G."/>
            <person name="Bluhm B."/>
            <person name="Cannon C."/>
            <person name="Castanera R."/>
            <person name="Culley D."/>
            <person name="Daum C."/>
            <person name="Ezra D."/>
            <person name="Gonzalez J."/>
            <person name="Henrissat B."/>
            <person name="Kuo A."/>
            <person name="Liang C."/>
            <person name="Lipzen A."/>
            <person name="Lutzoni F."/>
            <person name="Magnuson J."/>
            <person name="Mondo S."/>
            <person name="Nolan M."/>
            <person name="Ohm R."/>
            <person name="Pangilinan J."/>
            <person name="Park H.-J."/>
            <person name="Ramirez L."/>
            <person name="Alfaro M."/>
            <person name="Sun H."/>
            <person name="Tritt A."/>
            <person name="Yoshinaga Y."/>
            <person name="Zwiers L.-H."/>
            <person name="Turgeon B."/>
            <person name="Goodwin S."/>
            <person name="Spatafora J."/>
            <person name="Crous P."/>
            <person name="Grigoriev I."/>
        </authorList>
    </citation>
    <scope>NUCLEOTIDE SEQUENCE</scope>
    <source>
        <strain evidence="3">CBS 269.34</strain>
    </source>
</reference>
<dbReference type="EMBL" id="MU004185">
    <property type="protein sequence ID" value="KAF2498189.1"/>
    <property type="molecule type" value="Genomic_DNA"/>
</dbReference>
<name>A0A6A6R0Z0_9PEZI</name>
<evidence type="ECO:0000313" key="3">
    <source>
        <dbReference type="EMBL" id="KAF2498189.1"/>
    </source>
</evidence>
<dbReference type="Pfam" id="PF20253">
    <property type="entry name" value="DUF6604"/>
    <property type="match status" value="1"/>
</dbReference>
<dbReference type="PANTHER" id="PTHR38795:SF1">
    <property type="entry name" value="DUF6604 DOMAIN-CONTAINING PROTEIN"/>
    <property type="match status" value="1"/>
</dbReference>
<evidence type="ECO:0000256" key="1">
    <source>
        <dbReference type="SAM" id="MobiDB-lite"/>
    </source>
</evidence>
<gene>
    <name evidence="3" type="ORF">BU16DRAFT_615270</name>
</gene>
<feature type="region of interest" description="Disordered" evidence="1">
    <location>
        <begin position="34"/>
        <end position="79"/>
    </location>
</feature>